<dbReference type="PANTHER" id="PTHR43758">
    <property type="entry name" value="7,8-DIHYDRO-8-OXOGUANINE TRIPHOSPHATASE"/>
    <property type="match status" value="1"/>
</dbReference>
<evidence type="ECO:0000256" key="15">
    <source>
        <dbReference type="ARBA" id="ARBA00030682"/>
    </source>
</evidence>
<evidence type="ECO:0000256" key="8">
    <source>
        <dbReference type="ARBA" id="ARBA00024459"/>
    </source>
</evidence>
<evidence type="ECO:0000313" key="24">
    <source>
        <dbReference type="RefSeq" id="XP_023951699.2"/>
    </source>
</evidence>
<keyword evidence="6" id="KW-0460">Magnesium</keyword>
<dbReference type="Pfam" id="PF00293">
    <property type="entry name" value="NUDIX"/>
    <property type="match status" value="1"/>
</dbReference>
<protein>
    <recommendedName>
        <fullName evidence="12">Oxidized purine nucleoside triphosphate hydrolase</fullName>
        <ecNumber evidence="11">3.6.1.56</ecNumber>
    </recommendedName>
    <alternativeName>
        <fullName evidence="16">2-hydroxy-dATP diphosphatase</fullName>
    </alternativeName>
    <alternativeName>
        <fullName evidence="15">7,8-dihydro-8-oxoguanine triphosphatase</fullName>
    </alternativeName>
    <alternativeName>
        <fullName evidence="14">8-oxo-dGTPase</fullName>
    </alternativeName>
    <alternativeName>
        <fullName evidence="17">Methylated purine nucleoside triphosphate hydrolase</fullName>
    </alternativeName>
    <alternativeName>
        <fullName evidence="13">Nucleoside diphosphate-linked moiety X motif 1</fullName>
    </alternativeName>
</protein>
<dbReference type="RefSeq" id="XP_023951699.2">
    <property type="nucleotide sequence ID" value="XM_024095931.2"/>
</dbReference>
<comment type="catalytic activity">
    <reaction evidence="7">
        <text>8-oxo-dATP + H2O = 8-oxo-dAMP + diphosphate + H(+)</text>
        <dbReference type="Rhea" id="RHEA:65396"/>
        <dbReference type="ChEBI" id="CHEBI:15377"/>
        <dbReference type="ChEBI" id="CHEBI:15378"/>
        <dbReference type="ChEBI" id="CHEBI:33019"/>
        <dbReference type="ChEBI" id="CHEBI:71361"/>
        <dbReference type="ChEBI" id="CHEBI:172871"/>
    </reaction>
    <physiologicalReaction direction="left-to-right" evidence="7">
        <dbReference type="Rhea" id="RHEA:65397"/>
    </physiologicalReaction>
</comment>
<comment type="catalytic activity">
    <reaction evidence="10">
        <text>2-oxo-ATP + H2O = 2-oxo-AMP + diphosphate + H(+)</text>
        <dbReference type="Rhea" id="RHEA:67392"/>
        <dbReference type="ChEBI" id="CHEBI:15377"/>
        <dbReference type="ChEBI" id="CHEBI:15378"/>
        <dbReference type="ChEBI" id="CHEBI:33019"/>
        <dbReference type="ChEBI" id="CHEBI:71395"/>
        <dbReference type="ChEBI" id="CHEBI:172878"/>
    </reaction>
    <physiologicalReaction direction="left-to-right" evidence="10">
        <dbReference type="Rhea" id="RHEA:67393"/>
    </physiologicalReaction>
</comment>
<evidence type="ECO:0000256" key="17">
    <source>
        <dbReference type="ARBA" id="ARBA00032071"/>
    </source>
</evidence>
<accession>A0A6J1NYD5</accession>
<proteinExistence type="inferred from homology"/>
<evidence type="ECO:0000256" key="16">
    <source>
        <dbReference type="ARBA" id="ARBA00031927"/>
    </source>
</evidence>
<dbReference type="GO" id="GO:0008828">
    <property type="term" value="F:dATP diphosphatase activity"/>
    <property type="evidence" value="ECO:0007669"/>
    <property type="project" value="UniProtKB-EC"/>
</dbReference>
<evidence type="ECO:0000256" key="3">
    <source>
        <dbReference type="ARBA" id="ARBA00011245"/>
    </source>
</evidence>
<evidence type="ECO:0000256" key="11">
    <source>
        <dbReference type="ARBA" id="ARBA00026103"/>
    </source>
</evidence>
<dbReference type="PROSITE" id="PS51462">
    <property type="entry name" value="NUDIX"/>
    <property type="match status" value="1"/>
</dbReference>
<dbReference type="InterPro" id="IPR003563">
    <property type="entry name" value="8ODP"/>
</dbReference>
<dbReference type="GO" id="GO:0046872">
    <property type="term" value="F:metal ion binding"/>
    <property type="evidence" value="ECO:0007669"/>
    <property type="project" value="UniProtKB-KW"/>
</dbReference>
<dbReference type="EC" id="3.6.1.56" evidence="11"/>
<dbReference type="GO" id="GO:0005737">
    <property type="term" value="C:cytoplasm"/>
    <property type="evidence" value="ECO:0007669"/>
    <property type="project" value="TreeGrafter"/>
</dbReference>
<evidence type="ECO:0000256" key="10">
    <source>
        <dbReference type="ARBA" id="ARBA00024596"/>
    </source>
</evidence>
<evidence type="ECO:0000256" key="21">
    <source>
        <dbReference type="ARBA" id="ARBA00053094"/>
    </source>
</evidence>
<evidence type="ECO:0000256" key="1">
    <source>
        <dbReference type="ARBA" id="ARBA00001946"/>
    </source>
</evidence>
<comment type="similarity">
    <text evidence="2">Belongs to the Nudix hydrolase family.</text>
</comment>
<dbReference type="KEGG" id="bany:112055736"/>
<dbReference type="GO" id="GO:0042262">
    <property type="term" value="P:DNA protection"/>
    <property type="evidence" value="ECO:0007669"/>
    <property type="project" value="InterPro"/>
</dbReference>
<dbReference type="GO" id="GO:0008413">
    <property type="term" value="F:8-oxo-7,8-dihydroguanosine triphosphate pyrophosphatase activity"/>
    <property type="evidence" value="ECO:0007669"/>
    <property type="project" value="InterPro"/>
</dbReference>
<dbReference type="GeneID" id="112055736"/>
<comment type="cofactor">
    <cofactor evidence="1">
        <name>Mg(2+)</name>
        <dbReference type="ChEBI" id="CHEBI:18420"/>
    </cofactor>
</comment>
<feature type="domain" description="Nudix hydrolase" evidence="22">
    <location>
        <begin position="1"/>
        <end position="131"/>
    </location>
</feature>
<keyword evidence="4" id="KW-0479">Metal-binding</keyword>
<evidence type="ECO:0000256" key="18">
    <source>
        <dbReference type="ARBA" id="ARBA00048002"/>
    </source>
</evidence>
<sequence>MYIRKLYTLVFLRNDTHILLGLKKRGFGVNKWNGFGGKVEADETILDAALRELKEECCVTVDRDNLKNIGHLEFTFTGEPTLMDVRVFSATVFEGTPTETDEMSPKWFPYTEIPFEDMWPDDVIWFPYMLKDKLFFGKFHYKGYDTILNYNVEELESMQKFYHDKTK</sequence>
<gene>
    <name evidence="24" type="primary">LOC112055736</name>
</gene>
<dbReference type="OrthoDB" id="408303at2759"/>
<name>A0A6J1NYD5_BICAN</name>
<comment type="function">
    <text evidence="21">Oxidized purine nucleoside triphosphate hydrolase which is a prominent sanitizer of the oxidized nucleotide pool. Catalyzes the hydrolysis of 2-oxo-dATP (2-hydroxy-dATP) into 2-oxo-dAMP. Also has a significant hydrolase activity toward 2-oxo-ATP, 8-oxo-dGTP and 8-oxo-dATP. Through the hydrolysis of oxidized purine nucleoside triphosphates, prevents their incorporation into DNA and the subsequent transversions A:T to C:G and G:C to T:A. Also catalyzes the hydrolysis of methylated purine nucleoside triphosphate preventing their integration into DNA. Through this antimutagenic activity protects cells from oxidative stress.</text>
</comment>
<evidence type="ECO:0000256" key="14">
    <source>
        <dbReference type="ARBA" id="ARBA00030634"/>
    </source>
</evidence>
<dbReference type="Gene3D" id="3.90.79.10">
    <property type="entry name" value="Nucleoside Triphosphate Pyrophosphohydrolase"/>
    <property type="match status" value="1"/>
</dbReference>
<comment type="catalytic activity">
    <reaction evidence="20">
        <text>N(6)-methyl-dATP + H2O = N(6)-methyl-dAMP + diphosphate + H(+)</text>
        <dbReference type="Rhea" id="RHEA:67604"/>
        <dbReference type="ChEBI" id="CHEBI:15377"/>
        <dbReference type="ChEBI" id="CHEBI:15378"/>
        <dbReference type="ChEBI" id="CHEBI:33019"/>
        <dbReference type="ChEBI" id="CHEBI:169976"/>
        <dbReference type="ChEBI" id="CHEBI:172872"/>
    </reaction>
    <physiologicalReaction direction="left-to-right" evidence="20">
        <dbReference type="Rhea" id="RHEA:67605"/>
    </physiologicalReaction>
</comment>
<evidence type="ECO:0000256" key="5">
    <source>
        <dbReference type="ARBA" id="ARBA00022801"/>
    </source>
</evidence>
<dbReference type="CDD" id="cd03427">
    <property type="entry name" value="NUDIX_MTH1_Nudt1"/>
    <property type="match status" value="1"/>
</dbReference>
<evidence type="ECO:0000256" key="13">
    <source>
        <dbReference type="ARBA" id="ARBA00029673"/>
    </source>
</evidence>
<evidence type="ECO:0000256" key="20">
    <source>
        <dbReference type="ARBA" id="ARBA00049032"/>
    </source>
</evidence>
<evidence type="ECO:0000259" key="22">
    <source>
        <dbReference type="PROSITE" id="PS51462"/>
    </source>
</evidence>
<evidence type="ECO:0000256" key="2">
    <source>
        <dbReference type="ARBA" id="ARBA00005582"/>
    </source>
</evidence>
<evidence type="ECO:0000256" key="7">
    <source>
        <dbReference type="ARBA" id="ARBA00024448"/>
    </source>
</evidence>
<evidence type="ECO:0000256" key="19">
    <source>
        <dbReference type="ARBA" id="ARBA00048894"/>
    </source>
</evidence>
<dbReference type="Proteomes" id="UP001652582">
    <property type="component" value="Chromosome 11"/>
</dbReference>
<evidence type="ECO:0000256" key="9">
    <source>
        <dbReference type="ARBA" id="ARBA00024486"/>
    </source>
</evidence>
<dbReference type="AlphaFoldDB" id="A0A6J1NYD5"/>
<evidence type="ECO:0000256" key="6">
    <source>
        <dbReference type="ARBA" id="ARBA00022842"/>
    </source>
</evidence>
<keyword evidence="23" id="KW-1185">Reference proteome</keyword>
<dbReference type="InterPro" id="IPR000086">
    <property type="entry name" value="NUDIX_hydrolase_dom"/>
</dbReference>
<dbReference type="PRINTS" id="PR01403">
    <property type="entry name" value="8OXTPHPHTASE"/>
</dbReference>
<organism evidence="23 24">
    <name type="scientific">Bicyclus anynana</name>
    <name type="common">Squinting bush brown butterfly</name>
    <dbReference type="NCBI Taxonomy" id="110368"/>
    <lineage>
        <taxon>Eukaryota</taxon>
        <taxon>Metazoa</taxon>
        <taxon>Ecdysozoa</taxon>
        <taxon>Arthropoda</taxon>
        <taxon>Hexapoda</taxon>
        <taxon>Insecta</taxon>
        <taxon>Pterygota</taxon>
        <taxon>Neoptera</taxon>
        <taxon>Endopterygota</taxon>
        <taxon>Lepidoptera</taxon>
        <taxon>Glossata</taxon>
        <taxon>Ditrysia</taxon>
        <taxon>Papilionoidea</taxon>
        <taxon>Nymphalidae</taxon>
        <taxon>Satyrinae</taxon>
        <taxon>Satyrini</taxon>
        <taxon>Mycalesina</taxon>
        <taxon>Bicyclus</taxon>
    </lineage>
</organism>
<comment type="catalytic activity">
    <reaction evidence="8">
        <text>2-oxo-dATP + H2O = 2-oxo-dAMP + diphosphate + H(+)</text>
        <dbReference type="Rhea" id="RHEA:31583"/>
        <dbReference type="ChEBI" id="CHEBI:15377"/>
        <dbReference type="ChEBI" id="CHEBI:15378"/>
        <dbReference type="ChEBI" id="CHEBI:33019"/>
        <dbReference type="ChEBI" id="CHEBI:63212"/>
        <dbReference type="ChEBI" id="CHEBI:77897"/>
        <dbReference type="EC" id="3.6.1.56"/>
    </reaction>
    <physiologicalReaction direction="left-to-right" evidence="8">
        <dbReference type="Rhea" id="RHEA:31584"/>
    </physiologicalReaction>
</comment>
<dbReference type="SUPFAM" id="SSF55811">
    <property type="entry name" value="Nudix"/>
    <property type="match status" value="1"/>
</dbReference>
<comment type="subunit">
    <text evidence="3">Monomer.</text>
</comment>
<comment type="catalytic activity">
    <reaction evidence="18">
        <text>N(6)-methyl-ATP + H2O = N(6)-methyl-AMP + diphosphate + H(+)</text>
        <dbReference type="Rhea" id="RHEA:67608"/>
        <dbReference type="ChEBI" id="CHEBI:15377"/>
        <dbReference type="ChEBI" id="CHEBI:15378"/>
        <dbReference type="ChEBI" id="CHEBI:33019"/>
        <dbReference type="ChEBI" id="CHEBI:144842"/>
        <dbReference type="ChEBI" id="CHEBI:172873"/>
    </reaction>
    <physiologicalReaction direction="left-to-right" evidence="18">
        <dbReference type="Rhea" id="RHEA:67609"/>
    </physiologicalReaction>
</comment>
<dbReference type="InterPro" id="IPR015797">
    <property type="entry name" value="NUDIX_hydrolase-like_dom_sf"/>
</dbReference>
<evidence type="ECO:0000313" key="23">
    <source>
        <dbReference type="Proteomes" id="UP001652582"/>
    </source>
</evidence>
<evidence type="ECO:0000256" key="4">
    <source>
        <dbReference type="ARBA" id="ARBA00022723"/>
    </source>
</evidence>
<comment type="catalytic activity">
    <reaction evidence="19">
        <text>O(6)-methyl-dGTP + H2O = O(6)-methyl-dGMP + diphosphate + H(+)</text>
        <dbReference type="Rhea" id="RHEA:67600"/>
        <dbReference type="ChEBI" id="CHEBI:15377"/>
        <dbReference type="ChEBI" id="CHEBI:15378"/>
        <dbReference type="ChEBI" id="CHEBI:33019"/>
        <dbReference type="ChEBI" id="CHEBI:169974"/>
        <dbReference type="ChEBI" id="CHEBI:169975"/>
    </reaction>
    <physiologicalReaction direction="left-to-right" evidence="19">
        <dbReference type="Rhea" id="RHEA:67601"/>
    </physiologicalReaction>
</comment>
<dbReference type="PANTHER" id="PTHR43758:SF2">
    <property type="entry name" value="OXIDIZED PURINE NUCLEOSIDE TRIPHOSPHATE HYDROLASE"/>
    <property type="match status" value="1"/>
</dbReference>
<keyword evidence="5 24" id="KW-0378">Hydrolase</keyword>
<evidence type="ECO:0000256" key="12">
    <source>
        <dbReference type="ARBA" id="ARBA00026218"/>
    </source>
</evidence>
<comment type="catalytic activity">
    <reaction evidence="9">
        <text>8-oxo-dGTP + H2O = 8-oxo-dGMP + diphosphate + H(+)</text>
        <dbReference type="Rhea" id="RHEA:31575"/>
        <dbReference type="ChEBI" id="CHEBI:15377"/>
        <dbReference type="ChEBI" id="CHEBI:15378"/>
        <dbReference type="ChEBI" id="CHEBI:33019"/>
        <dbReference type="ChEBI" id="CHEBI:63224"/>
        <dbReference type="ChEBI" id="CHEBI:77896"/>
    </reaction>
    <physiologicalReaction direction="left-to-right" evidence="9">
        <dbReference type="Rhea" id="RHEA:31576"/>
    </physiologicalReaction>
</comment>
<reference evidence="24" key="1">
    <citation type="submission" date="2025-08" db="UniProtKB">
        <authorList>
            <consortium name="RefSeq"/>
        </authorList>
    </citation>
    <scope>IDENTIFICATION</scope>
</reference>